<protein>
    <submittedName>
        <fullName evidence="9">S8 family peptidase</fullName>
        <ecNumber evidence="9">3.4.-.-</ecNumber>
    </submittedName>
</protein>
<dbReference type="InterPro" id="IPR000209">
    <property type="entry name" value="Peptidase_S8/S53_dom"/>
</dbReference>
<accession>A0ABV9LWV0</accession>
<dbReference type="Pfam" id="PF00082">
    <property type="entry name" value="Peptidase_S8"/>
    <property type="match status" value="1"/>
</dbReference>
<dbReference type="PANTHER" id="PTHR43806">
    <property type="entry name" value="PEPTIDASE S8"/>
    <property type="match status" value="1"/>
</dbReference>
<feature type="active site" description="Charge relay system" evidence="5">
    <location>
        <position position="382"/>
    </location>
</feature>
<dbReference type="Gene3D" id="3.40.50.200">
    <property type="entry name" value="Peptidase S8/S53 domain"/>
    <property type="match status" value="1"/>
</dbReference>
<evidence type="ECO:0000256" key="1">
    <source>
        <dbReference type="ARBA" id="ARBA00011073"/>
    </source>
</evidence>
<evidence type="ECO:0000256" key="3">
    <source>
        <dbReference type="ARBA" id="ARBA00022801"/>
    </source>
</evidence>
<evidence type="ECO:0000313" key="9">
    <source>
        <dbReference type="EMBL" id="MFC4701006.1"/>
    </source>
</evidence>
<evidence type="ECO:0000256" key="7">
    <source>
        <dbReference type="SAM" id="Phobius"/>
    </source>
</evidence>
<dbReference type="Gene3D" id="3.30.70.80">
    <property type="entry name" value="Peptidase S8 propeptide/proteinase inhibitor I9"/>
    <property type="match status" value="1"/>
</dbReference>
<dbReference type="PANTHER" id="PTHR43806:SF11">
    <property type="entry name" value="CEREVISIN-RELATED"/>
    <property type="match status" value="1"/>
</dbReference>
<gene>
    <name evidence="9" type="ORF">ACFO4O_12605</name>
</gene>
<dbReference type="InterPro" id="IPR015500">
    <property type="entry name" value="Peptidase_S8_subtilisin-rel"/>
</dbReference>
<evidence type="ECO:0000259" key="8">
    <source>
        <dbReference type="Pfam" id="PF00082"/>
    </source>
</evidence>
<dbReference type="SUPFAM" id="SSF52743">
    <property type="entry name" value="Subtilisin-like"/>
    <property type="match status" value="1"/>
</dbReference>
<sequence>MKHLGRINLIVATVAVASISVGAITGLWSESSMFMGTQAASEQQAPKSYIIQGGNADTLVAVVEQAGGDVSRQFPIINAISAMLTPAQADQIKTVNGVRILDDRTVKTMSNSKKYAIDTYVTTQINANELHDMGITGRGVTVAVVDSGSNMGGDSGQYLFADSEGEQRIAVKYNAFESKETYYYNDDNNGHGSHVTGIIASSLQDASRDFNGVAPDVYLVSVKAFDKNGNSSYSAILDSLNWIAENISKYKIKVVNLSLGAQAQSRYWNDPINQAVMYLWYKGVTVVTSAGNNGEQMGITVPGNNPYVITVGSSSHNDSPYNTSDDRVASFSSQGPTYEGFVKPDVVAPGTNIAVKIEDKYLSKKLRQSSTGEGYSEVSGTSQSAAVVSGIAALIIQAYPGISPDDVKCKILHSAKVARNKSKYAYSPLIQGSGMVNALDAVRTSARACANQGLDIRSDLTGSKHFVGSVGKKSNYWTVSLSNGKVLNQGKHWNDSKVNTNNAHWSNEVIELEGSHWSNESVGMHSAHWSNEMVKPMGSHWTSESVGLHSAGLDVAVTSAEANSQAEGDDVPIETEGWQ</sequence>
<dbReference type="RefSeq" id="WP_382409064.1">
    <property type="nucleotide sequence ID" value="NZ_JBHSGU010000005.1"/>
</dbReference>
<feature type="active site" description="Charge relay system" evidence="5">
    <location>
        <position position="146"/>
    </location>
</feature>
<dbReference type="InterPro" id="IPR036852">
    <property type="entry name" value="Peptidase_S8/S53_dom_sf"/>
</dbReference>
<evidence type="ECO:0000256" key="4">
    <source>
        <dbReference type="ARBA" id="ARBA00022825"/>
    </source>
</evidence>
<keyword evidence="7" id="KW-1133">Transmembrane helix</keyword>
<dbReference type="InterPro" id="IPR050131">
    <property type="entry name" value="Peptidase_S8_subtilisin-like"/>
</dbReference>
<dbReference type="PROSITE" id="PS51892">
    <property type="entry name" value="SUBTILASE"/>
    <property type="match status" value="1"/>
</dbReference>
<feature type="active site" description="Charge relay system" evidence="5">
    <location>
        <position position="191"/>
    </location>
</feature>
<proteinExistence type="inferred from homology"/>
<keyword evidence="10" id="KW-1185">Reference proteome</keyword>
<comment type="caution">
    <text evidence="9">The sequence shown here is derived from an EMBL/GenBank/DDBJ whole genome shotgun (WGS) entry which is preliminary data.</text>
</comment>
<dbReference type="InterPro" id="IPR037045">
    <property type="entry name" value="S8pro/Inhibitor_I9_sf"/>
</dbReference>
<dbReference type="Proteomes" id="UP001595897">
    <property type="component" value="Unassembled WGS sequence"/>
</dbReference>
<dbReference type="EMBL" id="JBHSGU010000005">
    <property type="protein sequence ID" value="MFC4701006.1"/>
    <property type="molecule type" value="Genomic_DNA"/>
</dbReference>
<keyword evidence="7" id="KW-0472">Membrane</keyword>
<organism evidence="9 10">
    <name type="scientific">Glaciecola siphonariae</name>
    <dbReference type="NCBI Taxonomy" id="521012"/>
    <lineage>
        <taxon>Bacteria</taxon>
        <taxon>Pseudomonadati</taxon>
        <taxon>Pseudomonadota</taxon>
        <taxon>Gammaproteobacteria</taxon>
        <taxon>Alteromonadales</taxon>
        <taxon>Alteromonadaceae</taxon>
        <taxon>Glaciecola</taxon>
    </lineage>
</organism>
<keyword evidence="7" id="KW-0812">Transmembrane</keyword>
<dbReference type="EC" id="3.4.-.-" evidence="9"/>
<comment type="similarity">
    <text evidence="1 5">Belongs to the peptidase S8 family.</text>
</comment>
<reference evidence="10" key="1">
    <citation type="journal article" date="2019" name="Int. J. Syst. Evol. Microbiol.">
        <title>The Global Catalogue of Microorganisms (GCM) 10K type strain sequencing project: providing services to taxonomists for standard genome sequencing and annotation.</title>
        <authorList>
            <consortium name="The Broad Institute Genomics Platform"/>
            <consortium name="The Broad Institute Genome Sequencing Center for Infectious Disease"/>
            <person name="Wu L."/>
            <person name="Ma J."/>
        </authorList>
    </citation>
    <scope>NUCLEOTIDE SEQUENCE [LARGE SCALE GENOMIC DNA]</scope>
    <source>
        <strain evidence="10">KACC 12507</strain>
    </source>
</reference>
<name>A0ABV9LWV0_9ALTE</name>
<dbReference type="PROSITE" id="PS00137">
    <property type="entry name" value="SUBTILASE_HIS"/>
    <property type="match status" value="1"/>
</dbReference>
<dbReference type="PRINTS" id="PR00723">
    <property type="entry name" value="SUBTILISIN"/>
</dbReference>
<dbReference type="CDD" id="cd07487">
    <property type="entry name" value="Peptidases_S8_1"/>
    <property type="match status" value="1"/>
</dbReference>
<keyword evidence="2 5" id="KW-0645">Protease</keyword>
<feature type="domain" description="Peptidase S8/S53" evidence="8">
    <location>
        <begin position="137"/>
        <end position="432"/>
    </location>
</feature>
<evidence type="ECO:0000313" key="10">
    <source>
        <dbReference type="Proteomes" id="UP001595897"/>
    </source>
</evidence>
<dbReference type="GO" id="GO:0016787">
    <property type="term" value="F:hydrolase activity"/>
    <property type="evidence" value="ECO:0007669"/>
    <property type="project" value="UniProtKB-KW"/>
</dbReference>
<keyword evidence="4 5" id="KW-0720">Serine protease</keyword>
<feature type="region of interest" description="Disordered" evidence="6">
    <location>
        <begin position="560"/>
        <end position="579"/>
    </location>
</feature>
<feature type="transmembrane region" description="Helical" evidence="7">
    <location>
        <begin position="7"/>
        <end position="28"/>
    </location>
</feature>
<evidence type="ECO:0000256" key="2">
    <source>
        <dbReference type="ARBA" id="ARBA00022670"/>
    </source>
</evidence>
<keyword evidence="3 5" id="KW-0378">Hydrolase</keyword>
<evidence type="ECO:0000256" key="6">
    <source>
        <dbReference type="SAM" id="MobiDB-lite"/>
    </source>
</evidence>
<evidence type="ECO:0000256" key="5">
    <source>
        <dbReference type="PROSITE-ProRule" id="PRU01240"/>
    </source>
</evidence>
<dbReference type="InterPro" id="IPR022398">
    <property type="entry name" value="Peptidase_S8_His-AS"/>
</dbReference>